<protein>
    <submittedName>
        <fullName evidence="3">Uncharacterized protein</fullName>
    </submittedName>
</protein>
<keyword evidence="2" id="KW-1133">Transmembrane helix</keyword>
<keyword evidence="2" id="KW-0472">Membrane</keyword>
<dbReference type="EMBL" id="JAAMPI010000419">
    <property type="protein sequence ID" value="KAF4631683.1"/>
    <property type="molecule type" value="Genomic_DNA"/>
</dbReference>
<evidence type="ECO:0000313" key="3">
    <source>
        <dbReference type="EMBL" id="KAF4631683.1"/>
    </source>
</evidence>
<organism evidence="3 4">
    <name type="scientific">Cudoniella acicularis</name>
    <dbReference type="NCBI Taxonomy" id="354080"/>
    <lineage>
        <taxon>Eukaryota</taxon>
        <taxon>Fungi</taxon>
        <taxon>Dikarya</taxon>
        <taxon>Ascomycota</taxon>
        <taxon>Pezizomycotina</taxon>
        <taxon>Leotiomycetes</taxon>
        <taxon>Helotiales</taxon>
        <taxon>Tricladiaceae</taxon>
        <taxon>Cudoniella</taxon>
    </lineage>
</organism>
<evidence type="ECO:0000256" key="2">
    <source>
        <dbReference type="SAM" id="Phobius"/>
    </source>
</evidence>
<comment type="caution">
    <text evidence="3">The sequence shown here is derived from an EMBL/GenBank/DDBJ whole genome shotgun (WGS) entry which is preliminary data.</text>
</comment>
<feature type="coiled-coil region" evidence="1">
    <location>
        <begin position="64"/>
        <end position="91"/>
    </location>
</feature>
<accession>A0A8H4RM83</accession>
<feature type="transmembrane region" description="Helical" evidence="2">
    <location>
        <begin position="33"/>
        <end position="58"/>
    </location>
</feature>
<name>A0A8H4RM83_9HELO</name>
<evidence type="ECO:0000256" key="1">
    <source>
        <dbReference type="SAM" id="Coils"/>
    </source>
</evidence>
<gene>
    <name evidence="3" type="ORF">G7Y89_g6447</name>
</gene>
<sequence>MAPLASLIFTLSPRDDSTNCPYYTDNTCYHFNPLMILPITLGIVFVLLVIGTITYCVVKSKRTKRRNAREMEEHEKQIAELQRAAGAAGHEYVGDGLEYRGEGVPQKISWNPGAY</sequence>
<keyword evidence="2" id="KW-0812">Transmembrane</keyword>
<dbReference type="Proteomes" id="UP000566819">
    <property type="component" value="Unassembled WGS sequence"/>
</dbReference>
<dbReference type="AlphaFoldDB" id="A0A8H4RM83"/>
<reference evidence="3 4" key="1">
    <citation type="submission" date="2020-03" db="EMBL/GenBank/DDBJ databases">
        <title>Draft Genome Sequence of Cudoniella acicularis.</title>
        <authorList>
            <person name="Buettner E."/>
            <person name="Kellner H."/>
        </authorList>
    </citation>
    <scope>NUCLEOTIDE SEQUENCE [LARGE SCALE GENOMIC DNA]</scope>
    <source>
        <strain evidence="3 4">DSM 108380</strain>
    </source>
</reference>
<evidence type="ECO:0000313" key="4">
    <source>
        <dbReference type="Proteomes" id="UP000566819"/>
    </source>
</evidence>
<keyword evidence="4" id="KW-1185">Reference proteome</keyword>
<proteinExistence type="predicted"/>
<keyword evidence="1" id="KW-0175">Coiled coil</keyword>